<feature type="transmembrane region" description="Helical" evidence="7">
    <location>
        <begin position="239"/>
        <end position="259"/>
    </location>
</feature>
<comment type="similarity">
    <text evidence="5">Belongs to the SAT4 family.</text>
</comment>
<feature type="transmembrane region" description="Helical" evidence="7">
    <location>
        <begin position="39"/>
        <end position="57"/>
    </location>
</feature>
<evidence type="ECO:0000256" key="1">
    <source>
        <dbReference type="ARBA" id="ARBA00004141"/>
    </source>
</evidence>
<evidence type="ECO:0000259" key="8">
    <source>
        <dbReference type="Pfam" id="PF20684"/>
    </source>
</evidence>
<gene>
    <name evidence="9" type="ORF">N8I77_009856</name>
</gene>
<dbReference type="PANTHER" id="PTHR33048">
    <property type="entry name" value="PTH11-LIKE INTEGRAL MEMBRANE PROTEIN (AFU_ORTHOLOGUE AFUA_5G11245)"/>
    <property type="match status" value="1"/>
</dbReference>
<dbReference type="Pfam" id="PF20684">
    <property type="entry name" value="Fung_rhodopsin"/>
    <property type="match status" value="1"/>
</dbReference>
<feature type="transmembrane region" description="Helical" evidence="7">
    <location>
        <begin position="121"/>
        <end position="142"/>
    </location>
</feature>
<keyword evidence="2 7" id="KW-0812">Transmembrane</keyword>
<name>A0AAD9W2X1_PHOAM</name>
<feature type="transmembrane region" description="Helical" evidence="7">
    <location>
        <begin position="77"/>
        <end position="101"/>
    </location>
</feature>
<evidence type="ECO:0000256" key="6">
    <source>
        <dbReference type="SAM" id="MobiDB-lite"/>
    </source>
</evidence>
<feature type="transmembrane region" description="Helical" evidence="7">
    <location>
        <begin position="271"/>
        <end position="293"/>
    </location>
</feature>
<evidence type="ECO:0000256" key="3">
    <source>
        <dbReference type="ARBA" id="ARBA00022989"/>
    </source>
</evidence>
<accession>A0AAD9W2X1</accession>
<dbReference type="Proteomes" id="UP001265746">
    <property type="component" value="Unassembled WGS sequence"/>
</dbReference>
<organism evidence="9 10">
    <name type="scientific">Phomopsis amygdali</name>
    <name type="common">Fusicoccum amygdali</name>
    <dbReference type="NCBI Taxonomy" id="1214568"/>
    <lineage>
        <taxon>Eukaryota</taxon>
        <taxon>Fungi</taxon>
        <taxon>Dikarya</taxon>
        <taxon>Ascomycota</taxon>
        <taxon>Pezizomycotina</taxon>
        <taxon>Sordariomycetes</taxon>
        <taxon>Sordariomycetidae</taxon>
        <taxon>Diaporthales</taxon>
        <taxon>Diaporthaceae</taxon>
        <taxon>Diaporthe</taxon>
    </lineage>
</organism>
<feature type="transmembrane region" description="Helical" evidence="7">
    <location>
        <begin position="209"/>
        <end position="227"/>
    </location>
</feature>
<protein>
    <recommendedName>
        <fullName evidence="8">Rhodopsin domain-containing protein</fullName>
    </recommendedName>
</protein>
<proteinExistence type="inferred from homology"/>
<dbReference type="GO" id="GO:0016020">
    <property type="term" value="C:membrane"/>
    <property type="evidence" value="ECO:0007669"/>
    <property type="project" value="UniProtKB-SubCell"/>
</dbReference>
<dbReference type="PANTHER" id="PTHR33048:SF47">
    <property type="entry name" value="INTEGRAL MEMBRANE PROTEIN-RELATED"/>
    <property type="match status" value="1"/>
</dbReference>
<feature type="domain" description="Rhodopsin" evidence="8">
    <location>
        <begin position="57"/>
        <end position="299"/>
    </location>
</feature>
<keyword evidence="3 7" id="KW-1133">Transmembrane helix</keyword>
<feature type="compositionally biased region" description="Polar residues" evidence="6">
    <location>
        <begin position="339"/>
        <end position="351"/>
    </location>
</feature>
<evidence type="ECO:0000256" key="2">
    <source>
        <dbReference type="ARBA" id="ARBA00022692"/>
    </source>
</evidence>
<sequence length="425" mass="47673">MPNLDPSYLDAPAIPAPAGHVSDFEHPVTDTQQGGIHQLAYFAIILCGALAALSSLFRIASRIMKKPRHIGIEDFLLVAALGLYSGFLYLCYEIALFPGFLVHEWNIRLRDTVDFSWRLHLASNFYGLTLLCLKLAILIDWLHLFNPRMQRNTVFWTIHVLLIMNTIYYISAFFLDRFRCSPIEKTWNPLYVGGSCPIDANALNIVSSLLNLISDFIILLLPQWIIWRLNLTKAKKLGASLLFVIGIFATACGIARMVYSIETLYSKDYTYIYTTVGLWSLGELTSGFLVIGVPSIPKVYRSLYSQPDSILHTMATRLRGTRTADSGGVAGRAHHVESGSGSANLPSWFTPRPSSQSRDMWSITRDDGYGLLPDQHGRAAYVEAYPDPASSVELPEYAIIRETRVQISSQPRLYSDGSIKWQDPK</sequence>
<dbReference type="InterPro" id="IPR052337">
    <property type="entry name" value="SAT4-like"/>
</dbReference>
<dbReference type="AlphaFoldDB" id="A0AAD9W2X1"/>
<keyword evidence="4 7" id="KW-0472">Membrane</keyword>
<reference evidence="9" key="1">
    <citation type="submission" date="2023-06" db="EMBL/GenBank/DDBJ databases">
        <authorList>
            <person name="Noh H."/>
        </authorList>
    </citation>
    <scope>NUCLEOTIDE SEQUENCE</scope>
    <source>
        <strain evidence="9">DUCC20226</strain>
    </source>
</reference>
<evidence type="ECO:0000256" key="5">
    <source>
        <dbReference type="ARBA" id="ARBA00038359"/>
    </source>
</evidence>
<evidence type="ECO:0000313" key="9">
    <source>
        <dbReference type="EMBL" id="KAK2603394.1"/>
    </source>
</evidence>
<comment type="subcellular location">
    <subcellularLocation>
        <location evidence="1">Membrane</location>
        <topology evidence="1">Multi-pass membrane protein</topology>
    </subcellularLocation>
</comment>
<evidence type="ECO:0000256" key="7">
    <source>
        <dbReference type="SAM" id="Phobius"/>
    </source>
</evidence>
<evidence type="ECO:0000313" key="10">
    <source>
        <dbReference type="Proteomes" id="UP001265746"/>
    </source>
</evidence>
<feature type="region of interest" description="Disordered" evidence="6">
    <location>
        <begin position="329"/>
        <end position="351"/>
    </location>
</feature>
<evidence type="ECO:0000256" key="4">
    <source>
        <dbReference type="ARBA" id="ARBA00023136"/>
    </source>
</evidence>
<feature type="transmembrane region" description="Helical" evidence="7">
    <location>
        <begin position="154"/>
        <end position="175"/>
    </location>
</feature>
<dbReference type="InterPro" id="IPR049326">
    <property type="entry name" value="Rhodopsin_dom_fungi"/>
</dbReference>
<keyword evidence="10" id="KW-1185">Reference proteome</keyword>
<dbReference type="EMBL" id="JAUJFL010000005">
    <property type="protein sequence ID" value="KAK2603394.1"/>
    <property type="molecule type" value="Genomic_DNA"/>
</dbReference>
<comment type="caution">
    <text evidence="9">The sequence shown here is derived from an EMBL/GenBank/DDBJ whole genome shotgun (WGS) entry which is preliminary data.</text>
</comment>